<name>A0A137SRR5_9BACT</name>
<feature type="transmembrane region" description="Helical" evidence="2">
    <location>
        <begin position="226"/>
        <end position="247"/>
    </location>
</feature>
<feature type="transmembrane region" description="Helical" evidence="2">
    <location>
        <begin position="88"/>
        <end position="107"/>
    </location>
</feature>
<comment type="caution">
    <text evidence="4">The sequence shown here is derived from an EMBL/GenBank/DDBJ whole genome shotgun (WGS) entry which is preliminary data.</text>
</comment>
<feature type="transmembrane region" description="Helical" evidence="2">
    <location>
        <begin position="47"/>
        <end position="76"/>
    </location>
</feature>
<feature type="region of interest" description="Disordered" evidence="1">
    <location>
        <begin position="422"/>
        <end position="445"/>
    </location>
</feature>
<protein>
    <recommendedName>
        <fullName evidence="3">Conjugative transposon TraJ C-terminal domain-containing protein</fullName>
    </recommendedName>
</protein>
<evidence type="ECO:0000313" key="4">
    <source>
        <dbReference type="EMBL" id="KXO15105.1"/>
    </source>
</evidence>
<organism evidence="4 5">
    <name type="scientific">Prevotella bivia</name>
    <dbReference type="NCBI Taxonomy" id="28125"/>
    <lineage>
        <taxon>Bacteria</taxon>
        <taxon>Pseudomonadati</taxon>
        <taxon>Bacteroidota</taxon>
        <taxon>Bacteroidia</taxon>
        <taxon>Bacteroidales</taxon>
        <taxon>Prevotellaceae</taxon>
        <taxon>Prevotella</taxon>
    </lineage>
</organism>
<evidence type="ECO:0000256" key="2">
    <source>
        <dbReference type="SAM" id="Phobius"/>
    </source>
</evidence>
<dbReference type="RefSeq" id="WP_196246876.1">
    <property type="nucleotide sequence ID" value="NZ_KQ965710.1"/>
</dbReference>
<feature type="transmembrane region" description="Helical" evidence="2">
    <location>
        <begin position="259"/>
        <end position="283"/>
    </location>
</feature>
<dbReference type="EMBL" id="LTAG01000117">
    <property type="protein sequence ID" value="KXO15105.1"/>
    <property type="molecule type" value="Genomic_DNA"/>
</dbReference>
<sequence length="445" mass="47871">MTDLLLNINMTLSIFIDQLLTMGLPVIDENLGKLMNEMKNPPTAGLFIKMVSVAKTIGISLALCVGSYECWVMILGRRGMDVMKIARIIGLAMCIGFSSTICDALSVPGNWLEGETQQMAMNKNREVAALERAVATKQQEYIDSIRSQQAKQEEQKAAQDAATEDGLLDKIQHSVENIGISIQNYAKQAAVLVETKISEWANDIIRFIGEIIFQMTYYGMLLGQRIFLSILKLFCPISFALSIVPPWRNAWSQWISKYLTISLWGFVVYLIVYYVDYLIMFYLESDLTAYNKLLHNAASWDNIGALGMQAIGTTCMYVVGMLAGAKVLSMVPEVCSWLIPGSVASGAGSAASGVATAATMTGVGAVATAAGAAGGAVVGGTLGTASMAGAYSQNRGEGKSVSSSVVGSVISNTALGQHYAAGGDRARSYNNVGKNDENYKRKDDQ</sequence>
<proteinExistence type="predicted"/>
<evidence type="ECO:0000259" key="3">
    <source>
        <dbReference type="Pfam" id="PF07863"/>
    </source>
</evidence>
<accession>A0A137SRR5</accession>
<dbReference type="AlphaFoldDB" id="A0A137SRR5"/>
<keyword evidence="2" id="KW-0472">Membrane</keyword>
<keyword evidence="2" id="KW-1133">Transmembrane helix</keyword>
<evidence type="ECO:0000313" key="5">
    <source>
        <dbReference type="Proteomes" id="UP000070093"/>
    </source>
</evidence>
<feature type="transmembrane region" description="Helical" evidence="2">
    <location>
        <begin position="7"/>
        <end position="27"/>
    </location>
</feature>
<dbReference type="Pfam" id="PF07863">
    <property type="entry name" value="CtnDOT_TraJ"/>
    <property type="match status" value="1"/>
</dbReference>
<feature type="domain" description="Conjugative transposon TraJ C-terminal" evidence="3">
    <location>
        <begin position="46"/>
        <end position="386"/>
    </location>
</feature>
<dbReference type="STRING" id="28125.HMPREF3202_02076"/>
<feature type="transmembrane region" description="Helical" evidence="2">
    <location>
        <begin position="303"/>
        <end position="323"/>
    </location>
</feature>
<feature type="compositionally biased region" description="Basic and acidic residues" evidence="1">
    <location>
        <begin position="434"/>
        <end position="445"/>
    </location>
</feature>
<reference evidence="4 5" key="1">
    <citation type="submission" date="2016-02" db="EMBL/GenBank/DDBJ databases">
        <authorList>
            <person name="Wen L."/>
            <person name="He K."/>
            <person name="Yang H."/>
        </authorList>
    </citation>
    <scope>NUCLEOTIDE SEQUENCE [LARGE SCALE GENOMIC DNA]</scope>
    <source>
        <strain evidence="4 5">GED7880</strain>
    </source>
</reference>
<gene>
    <name evidence="4" type="ORF">HMPREF3202_02076</name>
</gene>
<evidence type="ECO:0000256" key="1">
    <source>
        <dbReference type="SAM" id="MobiDB-lite"/>
    </source>
</evidence>
<keyword evidence="2" id="KW-0812">Transmembrane</keyword>
<dbReference type="InterPro" id="IPR012424">
    <property type="entry name" value="Conjugative_transposon_TraJ_C"/>
</dbReference>
<dbReference type="PATRIC" id="fig|28125.4.peg.2072"/>
<dbReference type="Proteomes" id="UP000070093">
    <property type="component" value="Unassembled WGS sequence"/>
</dbReference>